<evidence type="ECO:0000259" key="10">
    <source>
        <dbReference type="PROSITE" id="PS51198"/>
    </source>
</evidence>
<organism evidence="11 12">
    <name type="scientific">Burkholderia gladioli</name>
    <name type="common">Pseudomonas marginata</name>
    <name type="synonym">Phytomonas marginata</name>
    <dbReference type="NCBI Taxonomy" id="28095"/>
    <lineage>
        <taxon>Bacteria</taxon>
        <taxon>Pseudomonadati</taxon>
        <taxon>Pseudomonadota</taxon>
        <taxon>Betaproteobacteria</taxon>
        <taxon>Burkholderiales</taxon>
        <taxon>Burkholderiaceae</taxon>
        <taxon>Burkholderia</taxon>
    </lineage>
</organism>
<evidence type="ECO:0000256" key="5">
    <source>
        <dbReference type="ARBA" id="ARBA00023235"/>
    </source>
</evidence>
<dbReference type="Pfam" id="PF13361">
    <property type="entry name" value="UvrD_C"/>
    <property type="match status" value="1"/>
</dbReference>
<dbReference type="GO" id="GO:0016787">
    <property type="term" value="F:hydrolase activity"/>
    <property type="evidence" value="ECO:0007669"/>
    <property type="project" value="UniProtKB-UniRule"/>
</dbReference>
<dbReference type="GO" id="GO:0000724">
    <property type="term" value="P:double-strand break repair via homologous recombination"/>
    <property type="evidence" value="ECO:0007669"/>
    <property type="project" value="TreeGrafter"/>
</dbReference>
<dbReference type="GO" id="GO:0031297">
    <property type="term" value="P:replication fork processing"/>
    <property type="evidence" value="ECO:0007669"/>
    <property type="project" value="TreeGrafter"/>
</dbReference>
<evidence type="ECO:0000256" key="9">
    <source>
        <dbReference type="PROSITE-ProRule" id="PRU00560"/>
    </source>
</evidence>
<evidence type="ECO:0000256" key="6">
    <source>
        <dbReference type="ARBA" id="ARBA00034617"/>
    </source>
</evidence>
<comment type="caution">
    <text evidence="11">The sequence shown here is derived from an EMBL/GenBank/DDBJ whole genome shotgun (WGS) entry which is preliminary data.</text>
</comment>
<evidence type="ECO:0000313" key="12">
    <source>
        <dbReference type="Proteomes" id="UP000029590"/>
    </source>
</evidence>
<dbReference type="InterPro" id="IPR000212">
    <property type="entry name" value="DNA_helicase_UvrD/REP"/>
</dbReference>
<keyword evidence="2 9" id="KW-0378">Hydrolase</keyword>
<evidence type="ECO:0000256" key="2">
    <source>
        <dbReference type="ARBA" id="ARBA00022801"/>
    </source>
</evidence>
<dbReference type="GO" id="GO:0043138">
    <property type="term" value="F:3'-5' DNA helicase activity"/>
    <property type="evidence" value="ECO:0007669"/>
    <property type="project" value="UniProtKB-EC"/>
</dbReference>
<dbReference type="PROSITE" id="PS51198">
    <property type="entry name" value="UVRD_HELICASE_ATP_BIND"/>
    <property type="match status" value="1"/>
</dbReference>
<dbReference type="SUPFAM" id="SSF52540">
    <property type="entry name" value="P-loop containing nucleoside triphosphate hydrolases"/>
    <property type="match status" value="1"/>
</dbReference>
<comment type="catalytic activity">
    <reaction evidence="8">
        <text>ATP + H2O = ADP + phosphate + H(+)</text>
        <dbReference type="Rhea" id="RHEA:13065"/>
        <dbReference type="ChEBI" id="CHEBI:15377"/>
        <dbReference type="ChEBI" id="CHEBI:15378"/>
        <dbReference type="ChEBI" id="CHEBI:30616"/>
        <dbReference type="ChEBI" id="CHEBI:43474"/>
        <dbReference type="ChEBI" id="CHEBI:456216"/>
        <dbReference type="EC" id="5.6.2.4"/>
    </reaction>
</comment>
<keyword evidence="3 9" id="KW-0347">Helicase</keyword>
<dbReference type="GO" id="GO:0005524">
    <property type="term" value="F:ATP binding"/>
    <property type="evidence" value="ECO:0007669"/>
    <property type="project" value="UniProtKB-UniRule"/>
</dbReference>
<keyword evidence="1 9" id="KW-0547">Nucleotide-binding</keyword>
<evidence type="ECO:0000313" key="11">
    <source>
        <dbReference type="EMBL" id="KGC20237.1"/>
    </source>
</evidence>
<name>A0AAW3FC32_BURGA</name>
<gene>
    <name evidence="11" type="ORF">DM48_7863</name>
</gene>
<dbReference type="AlphaFoldDB" id="A0AAW3FC32"/>
<protein>
    <recommendedName>
        <fullName evidence="7">DNA 3'-5' helicase</fullName>
        <ecNumber evidence="7">5.6.2.4</ecNumber>
    </recommendedName>
</protein>
<keyword evidence="4 9" id="KW-0067">ATP-binding</keyword>
<dbReference type="EC" id="5.6.2.4" evidence="7"/>
<dbReference type="Pfam" id="PF00580">
    <property type="entry name" value="UvrD-helicase"/>
    <property type="match status" value="1"/>
</dbReference>
<evidence type="ECO:0000256" key="4">
    <source>
        <dbReference type="ARBA" id="ARBA00022840"/>
    </source>
</evidence>
<sequence>MSAKPSYTPEQQRVINSSAAVLAVDAFAGTGKTSTLDGFAAARPRAKILYIAFNRSIAMAAKARFPQHVECRTTHSIAYAAVGRKYADKLGNPSPYEVAMRMNTNNRRAKQALETVNAWLCSVDPTIDDHHVPDQEDDPQMRSALLELARSIWTEMSNLNSPIKMPHDGYLKLWAMSKPKLRYDYILLDEAQDTNPLTLDLVMAQRSHAKLVLVGDRHQGIYGFRQAVNAMEEVDADERIAITRSFRFGSGIAELASVILHDYKFEQNAIRGRDDIEVSWRVNRRQPFTILSRTNAALFGELARLVTGKPPVKTVHYVGGFEGYFFGKVLDAFYLWADERRSIKDESIARFPDFAGFKQYGEEADDPEVKALVKVVEQYQNDVPSIYNALKAAETPAERAAVTVATAHKSKGLEWEQVVLTDDFISLPPEDDDYDPEEVNLLYVAITRAIRVLEPTPSVKALIDDIASAKDEQYVAETGFAADLLSEYEQTWRRCDDAERNPDSTPVERARLWGRLEGLFWAAEQMAVRVDPTHVAG</sequence>
<feature type="binding site" evidence="9">
    <location>
        <begin position="26"/>
        <end position="33"/>
    </location>
    <ligand>
        <name>ATP</name>
        <dbReference type="ChEBI" id="CHEBI:30616"/>
    </ligand>
</feature>
<dbReference type="Gene3D" id="3.40.50.300">
    <property type="entry name" value="P-loop containing nucleotide triphosphate hydrolases"/>
    <property type="match status" value="2"/>
</dbReference>
<dbReference type="RefSeq" id="WP_059443216.1">
    <property type="nucleotide sequence ID" value="NZ_CADEVQ010000031.1"/>
</dbReference>
<evidence type="ECO:0000256" key="1">
    <source>
        <dbReference type="ARBA" id="ARBA00022741"/>
    </source>
</evidence>
<dbReference type="GO" id="GO:0003677">
    <property type="term" value="F:DNA binding"/>
    <property type="evidence" value="ECO:0007669"/>
    <property type="project" value="InterPro"/>
</dbReference>
<dbReference type="Proteomes" id="UP000029590">
    <property type="component" value="Unassembled WGS sequence"/>
</dbReference>
<evidence type="ECO:0000256" key="3">
    <source>
        <dbReference type="ARBA" id="ARBA00022806"/>
    </source>
</evidence>
<dbReference type="EMBL" id="JPGG01000012">
    <property type="protein sequence ID" value="KGC20237.1"/>
    <property type="molecule type" value="Genomic_DNA"/>
</dbReference>
<evidence type="ECO:0000256" key="7">
    <source>
        <dbReference type="ARBA" id="ARBA00034808"/>
    </source>
</evidence>
<proteinExistence type="predicted"/>
<accession>A0AAW3FC32</accession>
<evidence type="ECO:0000256" key="8">
    <source>
        <dbReference type="ARBA" id="ARBA00048988"/>
    </source>
</evidence>
<dbReference type="InterPro" id="IPR014016">
    <property type="entry name" value="UvrD-like_ATP-bd"/>
</dbReference>
<reference evidence="11 12" key="1">
    <citation type="submission" date="2014-04" db="EMBL/GenBank/DDBJ databases">
        <authorList>
            <person name="Bishop-Lilly K.A."/>
            <person name="Broomall S.M."/>
            <person name="Chain P.S."/>
            <person name="Chertkov O."/>
            <person name="Coyne S.R."/>
            <person name="Daligault H.E."/>
            <person name="Davenport K.W."/>
            <person name="Erkkila T."/>
            <person name="Frey K.G."/>
            <person name="Gibbons H.S."/>
            <person name="Gu W."/>
            <person name="Jaissle J."/>
            <person name="Johnson S.L."/>
            <person name="Koroleva G.I."/>
            <person name="Ladner J.T."/>
            <person name="Lo C.-C."/>
            <person name="Minogue T.D."/>
            <person name="Munk C."/>
            <person name="Palacios G.F."/>
            <person name="Redden C.L."/>
            <person name="Rosenzweig C.N."/>
            <person name="Scholz M.B."/>
            <person name="Teshima H."/>
            <person name="Xu Y."/>
        </authorList>
    </citation>
    <scope>NUCLEOTIDE SEQUENCE [LARGE SCALE GENOMIC DNA]</scope>
    <source>
        <strain evidence="12">gladioli</strain>
    </source>
</reference>
<dbReference type="InterPro" id="IPR027417">
    <property type="entry name" value="P-loop_NTPase"/>
</dbReference>
<dbReference type="PANTHER" id="PTHR11070">
    <property type="entry name" value="UVRD / RECB / PCRA DNA HELICASE FAMILY MEMBER"/>
    <property type="match status" value="1"/>
</dbReference>
<dbReference type="InterPro" id="IPR014017">
    <property type="entry name" value="DNA_helicase_UvrD-like_C"/>
</dbReference>
<dbReference type="PANTHER" id="PTHR11070:SF30">
    <property type="entry name" value="F-BOX DNA HELICASE 1"/>
    <property type="match status" value="1"/>
</dbReference>
<keyword evidence="5" id="KW-0413">Isomerase</keyword>
<comment type="catalytic activity">
    <reaction evidence="6">
        <text>Couples ATP hydrolysis with the unwinding of duplex DNA by translocating in the 3'-5' direction.</text>
        <dbReference type="EC" id="5.6.2.4"/>
    </reaction>
</comment>
<feature type="domain" description="UvrD-like helicase ATP-binding" evidence="10">
    <location>
        <begin position="5"/>
        <end position="272"/>
    </location>
</feature>